<dbReference type="AlphaFoldDB" id="A0A5B1CLX0"/>
<organism evidence="1 2">
    <name type="scientific">Rubripirellula obstinata</name>
    <dbReference type="NCBI Taxonomy" id="406547"/>
    <lineage>
        <taxon>Bacteria</taxon>
        <taxon>Pseudomonadati</taxon>
        <taxon>Planctomycetota</taxon>
        <taxon>Planctomycetia</taxon>
        <taxon>Pirellulales</taxon>
        <taxon>Pirellulaceae</taxon>
        <taxon>Rubripirellula</taxon>
    </lineage>
</organism>
<dbReference type="Proteomes" id="UP000322699">
    <property type="component" value="Unassembled WGS sequence"/>
</dbReference>
<name>A0A5B1CLX0_9BACT</name>
<proteinExistence type="predicted"/>
<keyword evidence="2" id="KW-1185">Reference proteome</keyword>
<gene>
    <name evidence="1" type="ORF">LF1_34370</name>
</gene>
<dbReference type="EMBL" id="VRLW01000001">
    <property type="protein sequence ID" value="KAA1260895.1"/>
    <property type="molecule type" value="Genomic_DNA"/>
</dbReference>
<protein>
    <submittedName>
        <fullName evidence="1">Uncharacterized protein</fullName>
    </submittedName>
</protein>
<sequence length="400" mass="44124">MNRLKRFFKWMTILTLSFVSLLVLVVAVLNWRASREVEARLAPLREAEKPTSISDLKPLPVADSDNAAKAIEPLEELCRELDSQLAKAIYQKDTDEEYEAALIGLARTIATDHPELIPSLKKAFALPEFQPDYEFDLSPTAFMDNVLQQNRSVRMVARVMHGHGLMSLEDGETDEAIADALSVLKWSGHIANQPLLVNYLVSAAVRSQALDLASRCLVADNSSPQMRTQLIDALERSDLQKQFDQSIESERAFGISSFESFALFRFQVMVGELSAYLDMVDEFKLIVQRPTGVAPKQPETSSMFAASTWPAFETGLAALRRSQAKSQAILILAAWQDQGSDVTTKVADLRLPASITLDPFDGSQMKLKATKDTVVVYSVGQNLTDDGGKLAGELDVGVGR</sequence>
<comment type="caution">
    <text evidence="1">The sequence shown here is derived from an EMBL/GenBank/DDBJ whole genome shotgun (WGS) entry which is preliminary data.</text>
</comment>
<evidence type="ECO:0000313" key="2">
    <source>
        <dbReference type="Proteomes" id="UP000322699"/>
    </source>
</evidence>
<evidence type="ECO:0000313" key="1">
    <source>
        <dbReference type="EMBL" id="KAA1260895.1"/>
    </source>
</evidence>
<accession>A0A5B1CLX0</accession>
<dbReference type="RefSeq" id="WP_068264366.1">
    <property type="nucleotide sequence ID" value="NZ_LWSK01000059.1"/>
</dbReference>
<reference evidence="1 2" key="1">
    <citation type="submission" date="2019-08" db="EMBL/GenBank/DDBJ databases">
        <title>Deep-cultivation of Planctomycetes and their phenomic and genomic characterization uncovers novel biology.</title>
        <authorList>
            <person name="Wiegand S."/>
            <person name="Jogler M."/>
            <person name="Boedeker C."/>
            <person name="Pinto D."/>
            <person name="Vollmers J."/>
            <person name="Rivas-Marin E."/>
            <person name="Kohn T."/>
            <person name="Peeters S.H."/>
            <person name="Heuer A."/>
            <person name="Rast P."/>
            <person name="Oberbeckmann S."/>
            <person name="Bunk B."/>
            <person name="Jeske O."/>
            <person name="Meyerdierks A."/>
            <person name="Storesund J.E."/>
            <person name="Kallscheuer N."/>
            <person name="Luecker S."/>
            <person name="Lage O.M."/>
            <person name="Pohl T."/>
            <person name="Merkel B.J."/>
            <person name="Hornburger P."/>
            <person name="Mueller R.-W."/>
            <person name="Bruemmer F."/>
            <person name="Labrenz M."/>
            <person name="Spormann A.M."/>
            <person name="Op Den Camp H."/>
            <person name="Overmann J."/>
            <person name="Amann R."/>
            <person name="Jetten M.S.M."/>
            <person name="Mascher T."/>
            <person name="Medema M.H."/>
            <person name="Devos D.P."/>
            <person name="Kaster A.-K."/>
            <person name="Ovreas L."/>
            <person name="Rohde M."/>
            <person name="Galperin M.Y."/>
            <person name="Jogler C."/>
        </authorList>
    </citation>
    <scope>NUCLEOTIDE SEQUENCE [LARGE SCALE GENOMIC DNA]</scope>
    <source>
        <strain evidence="1 2">LF1</strain>
    </source>
</reference>